<reference evidence="1 2" key="1">
    <citation type="submission" date="2017-11" db="EMBL/GenBank/DDBJ databases">
        <title>De novo assembly and phasing of dikaryotic genomes from two isolates of Puccinia coronata f. sp. avenae, the causal agent of oat crown rust.</title>
        <authorList>
            <person name="Miller M.E."/>
            <person name="Zhang Y."/>
            <person name="Omidvar V."/>
            <person name="Sperschneider J."/>
            <person name="Schwessinger B."/>
            <person name="Raley C."/>
            <person name="Palmer J.M."/>
            <person name="Garnica D."/>
            <person name="Upadhyaya N."/>
            <person name="Rathjen J."/>
            <person name="Taylor J.M."/>
            <person name="Park R.F."/>
            <person name="Dodds P.N."/>
            <person name="Hirsch C.D."/>
            <person name="Kianian S.F."/>
            <person name="Figueroa M."/>
        </authorList>
    </citation>
    <scope>NUCLEOTIDE SEQUENCE [LARGE SCALE GENOMIC DNA]</scope>
    <source>
        <strain evidence="1">12NC29</strain>
    </source>
</reference>
<organism evidence="1 2">
    <name type="scientific">Puccinia coronata f. sp. avenae</name>
    <dbReference type="NCBI Taxonomy" id="200324"/>
    <lineage>
        <taxon>Eukaryota</taxon>
        <taxon>Fungi</taxon>
        <taxon>Dikarya</taxon>
        <taxon>Basidiomycota</taxon>
        <taxon>Pucciniomycotina</taxon>
        <taxon>Pucciniomycetes</taxon>
        <taxon>Pucciniales</taxon>
        <taxon>Pucciniaceae</taxon>
        <taxon>Puccinia</taxon>
    </lineage>
</organism>
<comment type="caution">
    <text evidence="1">The sequence shown here is derived from an EMBL/GenBank/DDBJ whole genome shotgun (WGS) entry which is preliminary data.</text>
</comment>
<name>A0A2N5UBR0_9BASI</name>
<protein>
    <submittedName>
        <fullName evidence="1">Uncharacterized protein</fullName>
    </submittedName>
</protein>
<dbReference type="EMBL" id="PGCJ01000262">
    <property type="protein sequence ID" value="PLW35179.1"/>
    <property type="molecule type" value="Genomic_DNA"/>
</dbReference>
<sequence length="170" mass="18614">MARATQQIAMFKKMFIESSPELSKENSTNVDTPSILQIGLKQHQGSLEISTSENIEAQASLARSNAPQAHSFLTPRLRIQAPFPYFSHGDEAQPHVPGEMGFFKAQANMFPGILCIALGLHLPSPSPQMGRAYPPVTDPHKQVSSMLSSRYTPFKGCELMEIGGLVLSFN</sequence>
<keyword evidence="2" id="KW-1185">Reference proteome</keyword>
<proteinExistence type="predicted"/>
<evidence type="ECO:0000313" key="2">
    <source>
        <dbReference type="Proteomes" id="UP000235388"/>
    </source>
</evidence>
<dbReference type="AlphaFoldDB" id="A0A2N5UBR0"/>
<accession>A0A2N5UBR0</accession>
<gene>
    <name evidence="1" type="ORF">PCANC_19285</name>
</gene>
<evidence type="ECO:0000313" key="1">
    <source>
        <dbReference type="EMBL" id="PLW35179.1"/>
    </source>
</evidence>
<dbReference type="Proteomes" id="UP000235388">
    <property type="component" value="Unassembled WGS sequence"/>
</dbReference>